<evidence type="ECO:0000256" key="1">
    <source>
        <dbReference type="SAM" id="Coils"/>
    </source>
</evidence>
<protein>
    <submittedName>
        <fullName evidence="2">Uncharacterized protein</fullName>
    </submittedName>
</protein>
<reference evidence="2" key="1">
    <citation type="submission" date="2018-05" db="EMBL/GenBank/DDBJ databases">
        <authorList>
            <person name="Lanie J.A."/>
            <person name="Ng W.-L."/>
            <person name="Kazmierczak K.M."/>
            <person name="Andrzejewski T.M."/>
            <person name="Davidsen T.M."/>
            <person name="Wayne K.J."/>
            <person name="Tettelin H."/>
            <person name="Glass J.I."/>
            <person name="Rusch D."/>
            <person name="Podicherti R."/>
            <person name="Tsui H.-C.T."/>
            <person name="Winkler M.E."/>
        </authorList>
    </citation>
    <scope>NUCLEOTIDE SEQUENCE</scope>
</reference>
<sequence>MDLLKFTGFDTNRNKILLHENDKFKKIIDNNGKKILSLEFDLNNLDIKNERLKMENKTLVNECERLEI</sequence>
<keyword evidence="1" id="KW-0175">Coiled coil</keyword>
<feature type="coiled-coil region" evidence="1">
    <location>
        <begin position="35"/>
        <end position="62"/>
    </location>
</feature>
<gene>
    <name evidence="2" type="ORF">METZ01_LOCUS296393</name>
</gene>
<accession>A0A382M3R0</accession>
<organism evidence="2">
    <name type="scientific">marine metagenome</name>
    <dbReference type="NCBI Taxonomy" id="408172"/>
    <lineage>
        <taxon>unclassified sequences</taxon>
        <taxon>metagenomes</taxon>
        <taxon>ecological metagenomes</taxon>
    </lineage>
</organism>
<dbReference type="AlphaFoldDB" id="A0A382M3R0"/>
<proteinExistence type="predicted"/>
<evidence type="ECO:0000313" key="2">
    <source>
        <dbReference type="EMBL" id="SVC43539.1"/>
    </source>
</evidence>
<feature type="non-terminal residue" evidence="2">
    <location>
        <position position="68"/>
    </location>
</feature>
<dbReference type="EMBL" id="UINC01091066">
    <property type="protein sequence ID" value="SVC43539.1"/>
    <property type="molecule type" value="Genomic_DNA"/>
</dbReference>
<name>A0A382M3R0_9ZZZZ</name>